<comment type="caution">
    <text evidence="2">The sequence shown here is derived from an EMBL/GenBank/DDBJ whole genome shotgun (WGS) entry which is preliminary data.</text>
</comment>
<name>A0A9W9K0R0_9EURO</name>
<dbReference type="OrthoDB" id="3934549at2759"/>
<dbReference type="AlphaFoldDB" id="A0A9W9K0R0"/>
<protein>
    <submittedName>
        <fullName evidence="2">Uncharacterized protein</fullName>
    </submittedName>
</protein>
<reference evidence="2" key="2">
    <citation type="journal article" date="2023" name="IMA Fungus">
        <title>Comparative genomic study of the Penicillium genus elucidates a diverse pangenome and 15 lateral gene transfer events.</title>
        <authorList>
            <person name="Petersen C."/>
            <person name="Sorensen T."/>
            <person name="Nielsen M.R."/>
            <person name="Sondergaard T.E."/>
            <person name="Sorensen J.L."/>
            <person name="Fitzpatrick D.A."/>
            <person name="Frisvad J.C."/>
            <person name="Nielsen K.L."/>
        </authorList>
    </citation>
    <scope>NUCLEOTIDE SEQUENCE</scope>
    <source>
        <strain evidence="2">IBT 30069</strain>
    </source>
</reference>
<keyword evidence="1" id="KW-0472">Membrane</keyword>
<reference evidence="2" key="1">
    <citation type="submission" date="2022-11" db="EMBL/GenBank/DDBJ databases">
        <authorList>
            <person name="Petersen C."/>
        </authorList>
    </citation>
    <scope>NUCLEOTIDE SEQUENCE</scope>
    <source>
        <strain evidence="2">IBT 30069</strain>
    </source>
</reference>
<evidence type="ECO:0000256" key="1">
    <source>
        <dbReference type="SAM" id="Phobius"/>
    </source>
</evidence>
<keyword evidence="3" id="KW-1185">Reference proteome</keyword>
<evidence type="ECO:0000313" key="2">
    <source>
        <dbReference type="EMBL" id="KAJ5088426.1"/>
    </source>
</evidence>
<gene>
    <name evidence="2" type="ORF">N7456_012042</name>
</gene>
<dbReference type="Proteomes" id="UP001149165">
    <property type="component" value="Unassembled WGS sequence"/>
</dbReference>
<evidence type="ECO:0000313" key="3">
    <source>
        <dbReference type="Proteomes" id="UP001149165"/>
    </source>
</evidence>
<accession>A0A9W9K0R0</accession>
<organism evidence="2 3">
    <name type="scientific">Penicillium angulare</name>
    <dbReference type="NCBI Taxonomy" id="116970"/>
    <lineage>
        <taxon>Eukaryota</taxon>
        <taxon>Fungi</taxon>
        <taxon>Dikarya</taxon>
        <taxon>Ascomycota</taxon>
        <taxon>Pezizomycotina</taxon>
        <taxon>Eurotiomycetes</taxon>
        <taxon>Eurotiomycetidae</taxon>
        <taxon>Eurotiales</taxon>
        <taxon>Aspergillaceae</taxon>
        <taxon>Penicillium</taxon>
    </lineage>
</organism>
<feature type="transmembrane region" description="Helical" evidence="1">
    <location>
        <begin position="15"/>
        <end position="33"/>
    </location>
</feature>
<keyword evidence="1" id="KW-1133">Transmembrane helix</keyword>
<dbReference type="EMBL" id="JAPQKH010000007">
    <property type="protein sequence ID" value="KAJ5088426.1"/>
    <property type="molecule type" value="Genomic_DNA"/>
</dbReference>
<proteinExistence type="predicted"/>
<keyword evidence="1" id="KW-0812">Transmembrane</keyword>
<sequence>MSPASPSPYGGRGPLVLGITWSETGLAFILIILRAQTASIRPRESLVDRLGVYRLRWDFIWVILAFAK</sequence>